<accession>A0ACC0B713</accession>
<evidence type="ECO:0000313" key="1">
    <source>
        <dbReference type="EMBL" id="KAI5668433.1"/>
    </source>
</evidence>
<name>A0ACC0B713_CATRO</name>
<sequence>MSYGYGYTQNLEGHGSRSGSMFHDKGLDVSLRVLRGSGPAYTLHSDFHGEINIDKLLHRGKSRPEVEKKLDIKIGLDNVMSVTPPRRLHSLGDVLASWREVEAIFKA</sequence>
<protein>
    <submittedName>
        <fullName evidence="1">Uncharacterized protein</fullName>
    </submittedName>
</protein>
<reference evidence="2" key="1">
    <citation type="journal article" date="2023" name="Nat. Plants">
        <title>Single-cell RNA sequencing provides a high-resolution roadmap for understanding the multicellular compartmentation of specialized metabolism.</title>
        <authorList>
            <person name="Sun S."/>
            <person name="Shen X."/>
            <person name="Li Y."/>
            <person name="Li Y."/>
            <person name="Wang S."/>
            <person name="Li R."/>
            <person name="Zhang H."/>
            <person name="Shen G."/>
            <person name="Guo B."/>
            <person name="Wei J."/>
            <person name="Xu J."/>
            <person name="St-Pierre B."/>
            <person name="Chen S."/>
            <person name="Sun C."/>
        </authorList>
    </citation>
    <scope>NUCLEOTIDE SEQUENCE [LARGE SCALE GENOMIC DNA]</scope>
</reference>
<comment type="caution">
    <text evidence="1">The sequence shown here is derived from an EMBL/GenBank/DDBJ whole genome shotgun (WGS) entry which is preliminary data.</text>
</comment>
<gene>
    <name evidence="1" type="ORF">M9H77_18286</name>
</gene>
<evidence type="ECO:0000313" key="2">
    <source>
        <dbReference type="Proteomes" id="UP001060085"/>
    </source>
</evidence>
<proteinExistence type="predicted"/>
<keyword evidence="2" id="KW-1185">Reference proteome</keyword>
<organism evidence="1 2">
    <name type="scientific">Catharanthus roseus</name>
    <name type="common">Madagascar periwinkle</name>
    <name type="synonym">Vinca rosea</name>
    <dbReference type="NCBI Taxonomy" id="4058"/>
    <lineage>
        <taxon>Eukaryota</taxon>
        <taxon>Viridiplantae</taxon>
        <taxon>Streptophyta</taxon>
        <taxon>Embryophyta</taxon>
        <taxon>Tracheophyta</taxon>
        <taxon>Spermatophyta</taxon>
        <taxon>Magnoliopsida</taxon>
        <taxon>eudicotyledons</taxon>
        <taxon>Gunneridae</taxon>
        <taxon>Pentapetalae</taxon>
        <taxon>asterids</taxon>
        <taxon>lamiids</taxon>
        <taxon>Gentianales</taxon>
        <taxon>Apocynaceae</taxon>
        <taxon>Rauvolfioideae</taxon>
        <taxon>Vinceae</taxon>
        <taxon>Catharanthinae</taxon>
        <taxon>Catharanthus</taxon>
    </lineage>
</organism>
<dbReference type="Proteomes" id="UP001060085">
    <property type="component" value="Linkage Group LG04"/>
</dbReference>
<dbReference type="EMBL" id="CM044704">
    <property type="protein sequence ID" value="KAI5668433.1"/>
    <property type="molecule type" value="Genomic_DNA"/>
</dbReference>